<dbReference type="OrthoDB" id="10068793at2759"/>
<dbReference type="Proteomes" id="UP000020467">
    <property type="component" value="Unassembled WGS sequence"/>
</dbReference>
<feature type="region of interest" description="Disordered" evidence="1">
    <location>
        <begin position="521"/>
        <end position="543"/>
    </location>
</feature>
<accession>A0A010QUP6</accession>
<dbReference type="KEGG" id="cfj:CFIO01_03915"/>
<feature type="domain" description="DUF4139" evidence="2">
    <location>
        <begin position="309"/>
        <end position="784"/>
    </location>
</feature>
<dbReference type="NCBIfam" id="TIGR02231">
    <property type="entry name" value="mucoidy inhibitor MuiA family protein"/>
    <property type="match status" value="1"/>
</dbReference>
<dbReference type="HOGENOM" id="CLU_010457_1_0_1"/>
<dbReference type="Pfam" id="PF13600">
    <property type="entry name" value="DUF4140"/>
    <property type="match status" value="1"/>
</dbReference>
<evidence type="ECO:0000256" key="1">
    <source>
        <dbReference type="SAM" id="MobiDB-lite"/>
    </source>
</evidence>
<comment type="caution">
    <text evidence="4">The sequence shown here is derived from an EMBL/GenBank/DDBJ whole genome shotgun (WGS) entry which is preliminary data.</text>
</comment>
<dbReference type="PANTHER" id="PTHR31005">
    <property type="entry name" value="DUF4139 DOMAIN-CONTAINING PROTEIN"/>
    <property type="match status" value="1"/>
</dbReference>
<protein>
    <recommendedName>
        <fullName evidence="6">Mucoidy inhibitor-like protein</fullName>
    </recommendedName>
</protein>
<organism evidence="4 5">
    <name type="scientific">Colletotrichum fioriniae PJ7</name>
    <dbReference type="NCBI Taxonomy" id="1445577"/>
    <lineage>
        <taxon>Eukaryota</taxon>
        <taxon>Fungi</taxon>
        <taxon>Dikarya</taxon>
        <taxon>Ascomycota</taxon>
        <taxon>Pezizomycotina</taxon>
        <taxon>Sordariomycetes</taxon>
        <taxon>Hypocreomycetidae</taxon>
        <taxon>Glomerellales</taxon>
        <taxon>Glomerellaceae</taxon>
        <taxon>Colletotrichum</taxon>
        <taxon>Colletotrichum acutatum species complex</taxon>
    </lineage>
</organism>
<evidence type="ECO:0008006" key="6">
    <source>
        <dbReference type="Google" id="ProtNLM"/>
    </source>
</evidence>
<dbReference type="eggNOG" id="ENOG502QXGR">
    <property type="taxonomic scope" value="Eukaryota"/>
</dbReference>
<dbReference type="EMBL" id="JARH01000221">
    <property type="protein sequence ID" value="EXF83892.1"/>
    <property type="molecule type" value="Genomic_DNA"/>
</dbReference>
<name>A0A010QUP6_9PEZI</name>
<dbReference type="PANTHER" id="PTHR31005:SF8">
    <property type="entry name" value="DUF4139 DOMAIN-CONTAINING PROTEIN"/>
    <property type="match status" value="1"/>
</dbReference>
<feature type="region of interest" description="Disordered" evidence="1">
    <location>
        <begin position="278"/>
        <end position="300"/>
    </location>
</feature>
<feature type="compositionally biased region" description="Basic and acidic residues" evidence="1">
    <location>
        <begin position="227"/>
        <end position="240"/>
    </location>
</feature>
<sequence length="793" mass="88525">MSDMAHNKEYHVRDLATRSVTLYPNSAQVVRDLRNLQLKPGANEITIFGLTPTIDESTIKVDGAGSAIITDIAIELVPNRESFQDVYPDSDDEVSDADVPHEEDEEEGEESEEKEPSPLDKVRARIRQLRDEERSAKEVVESAANRLKILDAHGASLESKEGINIADSIETYRTERERIFQDHVAGVTRGQDNMKRLSIALKQETRLVKRQKREAADATRAMKKARKERDRQAQKDARERAKLQKEKARVQAERERFWPKLCYSVRVSLEAMAFTPSSSRRTSVSSDTAQTWPSAPEKTDEGKDIKCDLSLSYVTSSASWAPSYDLQLFTTNNTGILCYDARITNKTSETWSNCKVVLSTSQATFAGLENAIPTLKPWNIKLAPKEGNTNGTDILSSREERQQRSEWWRAQQNKAQPQKPRNDLFGVDHNDAGNSNANLADYQKGLMVLNQDSKHRRMMYPAHGQGQAQHQDQIQAQLQAQMQAQQMHVMQVQQQQVQQMQQMQQMPQMQQQAQMQRIQLGGSAHVSRPQEPIQEPMGSEASEEDENLDFQESTIEETGFTTTYDLPGTKTLPPRPTASKQRVARLNFSNIAFSHTIIAKYKPVAYLKARIRNSSRLTLLRAEAGLTLDGTFMGRTHLPRCSAGDVFSLGLGIDPAIKVNYPKVDVRRTTTGLFSKENSSVYSRSITVSNSRASAGKPVSLLVLDQVPVSEDERLKVDILAPKGLVVDGSGVSTGQPARESKQDVDWGQSTATLKGRQGQVEWQVKLNAGKAVKLGLEYVVALPSGDSAMECS</sequence>
<proteinExistence type="predicted"/>
<dbReference type="Pfam" id="PF13598">
    <property type="entry name" value="DUF4139"/>
    <property type="match status" value="1"/>
</dbReference>
<feature type="region of interest" description="Disordered" evidence="1">
    <location>
        <begin position="383"/>
        <end position="422"/>
    </location>
</feature>
<evidence type="ECO:0000313" key="4">
    <source>
        <dbReference type="EMBL" id="EXF83892.1"/>
    </source>
</evidence>
<gene>
    <name evidence="4" type="ORF">CFIO01_03915</name>
</gene>
<dbReference type="InterPro" id="IPR037291">
    <property type="entry name" value="DUF4139"/>
</dbReference>
<feature type="compositionally biased region" description="Acidic residues" evidence="1">
    <location>
        <begin position="88"/>
        <end position="113"/>
    </location>
</feature>
<feature type="compositionally biased region" description="Basic and acidic residues" evidence="1">
    <location>
        <begin position="396"/>
        <end position="407"/>
    </location>
</feature>
<feature type="region of interest" description="Disordered" evidence="1">
    <location>
        <begin position="84"/>
        <end position="121"/>
    </location>
</feature>
<evidence type="ECO:0000313" key="5">
    <source>
        <dbReference type="Proteomes" id="UP000020467"/>
    </source>
</evidence>
<evidence type="ECO:0000259" key="2">
    <source>
        <dbReference type="Pfam" id="PF13598"/>
    </source>
</evidence>
<evidence type="ECO:0000259" key="3">
    <source>
        <dbReference type="Pfam" id="PF13600"/>
    </source>
</evidence>
<dbReference type="InterPro" id="IPR025554">
    <property type="entry name" value="DUF4140"/>
</dbReference>
<reference evidence="4 5" key="1">
    <citation type="submission" date="2014-02" db="EMBL/GenBank/DDBJ databases">
        <title>The genome sequence of Colletotrichum fioriniae PJ7.</title>
        <authorList>
            <person name="Baroncelli R."/>
            <person name="Thon M.R."/>
        </authorList>
    </citation>
    <scope>NUCLEOTIDE SEQUENCE [LARGE SCALE GENOMIC DNA]</scope>
    <source>
        <strain evidence="4 5">PJ7</strain>
    </source>
</reference>
<keyword evidence="5" id="KW-1185">Reference proteome</keyword>
<feature type="domain" description="DUF4140" evidence="3">
    <location>
        <begin position="20"/>
        <end position="150"/>
    </location>
</feature>
<dbReference type="InterPro" id="IPR011935">
    <property type="entry name" value="CHP02231"/>
</dbReference>
<dbReference type="AlphaFoldDB" id="A0A010QUP6"/>
<feature type="region of interest" description="Disordered" evidence="1">
    <location>
        <begin position="210"/>
        <end position="240"/>
    </location>
</feature>